<evidence type="ECO:0000256" key="3">
    <source>
        <dbReference type="ARBA" id="ARBA00022801"/>
    </source>
</evidence>
<evidence type="ECO:0000256" key="5">
    <source>
        <dbReference type="RuleBase" id="RU004404"/>
    </source>
</evidence>
<dbReference type="GO" id="GO:0007165">
    <property type="term" value="P:signal transduction"/>
    <property type="evidence" value="ECO:0007669"/>
    <property type="project" value="TreeGrafter"/>
</dbReference>
<dbReference type="SUPFAM" id="SSF52096">
    <property type="entry name" value="ClpP/crotonase"/>
    <property type="match status" value="1"/>
</dbReference>
<keyword evidence="3 5" id="KW-0378">Hydrolase</keyword>
<dbReference type="InterPro" id="IPR005151">
    <property type="entry name" value="Tail-specific_protease"/>
</dbReference>
<protein>
    <submittedName>
        <fullName evidence="7">S41 family peptidase</fullName>
    </submittedName>
</protein>
<dbReference type="Pfam" id="PF03572">
    <property type="entry name" value="Peptidase_S41"/>
    <property type="match status" value="1"/>
</dbReference>
<evidence type="ECO:0000256" key="1">
    <source>
        <dbReference type="ARBA" id="ARBA00009179"/>
    </source>
</evidence>
<dbReference type="SUPFAM" id="SSF50156">
    <property type="entry name" value="PDZ domain-like"/>
    <property type="match status" value="1"/>
</dbReference>
<dbReference type="AlphaFoldDB" id="A0A9D1UZB5"/>
<dbReference type="GO" id="GO:0004175">
    <property type="term" value="F:endopeptidase activity"/>
    <property type="evidence" value="ECO:0007669"/>
    <property type="project" value="TreeGrafter"/>
</dbReference>
<dbReference type="CDD" id="cd07560">
    <property type="entry name" value="Peptidase_S41_CPP"/>
    <property type="match status" value="1"/>
</dbReference>
<evidence type="ECO:0000259" key="6">
    <source>
        <dbReference type="PROSITE" id="PS50106"/>
    </source>
</evidence>
<dbReference type="NCBIfam" id="TIGR00225">
    <property type="entry name" value="prc"/>
    <property type="match status" value="1"/>
</dbReference>
<dbReference type="Gene3D" id="3.30.750.44">
    <property type="match status" value="1"/>
</dbReference>
<organism evidence="7 8">
    <name type="scientific">Candidatus Odoribacter faecigallinarum</name>
    <dbReference type="NCBI Taxonomy" id="2838706"/>
    <lineage>
        <taxon>Bacteria</taxon>
        <taxon>Pseudomonadati</taxon>
        <taxon>Bacteroidota</taxon>
        <taxon>Bacteroidia</taxon>
        <taxon>Bacteroidales</taxon>
        <taxon>Odoribacteraceae</taxon>
        <taxon>Odoribacter</taxon>
    </lineage>
</organism>
<name>A0A9D1UZB5_9BACT</name>
<dbReference type="Gene3D" id="2.30.42.10">
    <property type="match status" value="1"/>
</dbReference>
<accession>A0A9D1UZB5</accession>
<gene>
    <name evidence="7" type="ORF">H9863_03935</name>
</gene>
<dbReference type="InterPro" id="IPR041489">
    <property type="entry name" value="PDZ_6"/>
</dbReference>
<feature type="non-terminal residue" evidence="7">
    <location>
        <position position="1"/>
    </location>
</feature>
<evidence type="ECO:0000313" key="7">
    <source>
        <dbReference type="EMBL" id="HIX03253.1"/>
    </source>
</evidence>
<evidence type="ECO:0000313" key="8">
    <source>
        <dbReference type="Proteomes" id="UP000824202"/>
    </source>
</evidence>
<feature type="domain" description="PDZ" evidence="6">
    <location>
        <begin position="30"/>
        <end position="115"/>
    </location>
</feature>
<sequence length="469" mass="52753">VDVLEIEEKTIPLMLKDLDPHTVYIPAKDMMRVNEELVGNFGGIGVQFYKYLDTVTVVKVVPGGPSEQAGLEDGDRIVRVNDSLVAGVKMNTDDIMKLMRGEVGTEVELTLVRRGVAQPIRKRVTRGNIPIKSVAVAYMVDDTTGLVRVNTFGMNTYNEFIQALDKLSAQGMRKLIVDLRDNEGGVLDIAVQMINEFLPEGRLILYHQGKASPRMDFKSNGKGRYQDLPLDVLINEFSASASEIFAGAIQDNDRGTIVGRRSFGKGLVQDQRILPDGSALRLTIARYYIPSGRCIQKPYDQGIEKYYSDIYERFLHGEALQKDSIHFDENLKYQTVGGRTVYGGGGIMPDVFVPNDTTGFSDYLVAVSRNSQLLYEYTFDFMDRHRPEMKGIKDYRQLLDYLKPFDLVDEMADYAARHGVARDAKGIRASRKVMDTMIKAFIGRHVLDDDGFYPIYFLDDTTVLEALKS</sequence>
<dbReference type="InterPro" id="IPR001478">
    <property type="entry name" value="PDZ"/>
</dbReference>
<comment type="caution">
    <text evidence="7">The sequence shown here is derived from an EMBL/GenBank/DDBJ whole genome shotgun (WGS) entry which is preliminary data.</text>
</comment>
<dbReference type="GO" id="GO:0008236">
    <property type="term" value="F:serine-type peptidase activity"/>
    <property type="evidence" value="ECO:0007669"/>
    <property type="project" value="UniProtKB-KW"/>
</dbReference>
<dbReference type="CDD" id="cd06782">
    <property type="entry name" value="cpPDZ_CPP-like"/>
    <property type="match status" value="1"/>
</dbReference>
<dbReference type="SMART" id="SM00228">
    <property type="entry name" value="PDZ"/>
    <property type="match status" value="1"/>
</dbReference>
<keyword evidence="2 5" id="KW-0645">Protease</keyword>
<dbReference type="GO" id="GO:0006508">
    <property type="term" value="P:proteolysis"/>
    <property type="evidence" value="ECO:0007669"/>
    <property type="project" value="UniProtKB-KW"/>
</dbReference>
<dbReference type="InterPro" id="IPR036034">
    <property type="entry name" value="PDZ_sf"/>
</dbReference>
<evidence type="ECO:0000256" key="2">
    <source>
        <dbReference type="ARBA" id="ARBA00022670"/>
    </source>
</evidence>
<dbReference type="Gene3D" id="3.90.226.10">
    <property type="entry name" value="2-enoyl-CoA Hydratase, Chain A, domain 1"/>
    <property type="match status" value="1"/>
</dbReference>
<evidence type="ECO:0000256" key="4">
    <source>
        <dbReference type="ARBA" id="ARBA00022825"/>
    </source>
</evidence>
<comment type="similarity">
    <text evidence="1 5">Belongs to the peptidase S41A family.</text>
</comment>
<dbReference type="InterPro" id="IPR029045">
    <property type="entry name" value="ClpP/crotonase-like_dom_sf"/>
</dbReference>
<dbReference type="Pfam" id="PF17820">
    <property type="entry name" value="PDZ_6"/>
    <property type="match status" value="1"/>
</dbReference>
<dbReference type="EMBL" id="DXFT01000079">
    <property type="protein sequence ID" value="HIX03253.1"/>
    <property type="molecule type" value="Genomic_DNA"/>
</dbReference>
<dbReference type="PANTHER" id="PTHR32060">
    <property type="entry name" value="TAIL-SPECIFIC PROTEASE"/>
    <property type="match status" value="1"/>
</dbReference>
<keyword evidence="4 5" id="KW-0720">Serine protease</keyword>
<dbReference type="GO" id="GO:0030288">
    <property type="term" value="C:outer membrane-bounded periplasmic space"/>
    <property type="evidence" value="ECO:0007669"/>
    <property type="project" value="TreeGrafter"/>
</dbReference>
<reference evidence="7" key="1">
    <citation type="journal article" date="2021" name="PeerJ">
        <title>Extensive microbial diversity within the chicken gut microbiome revealed by metagenomics and culture.</title>
        <authorList>
            <person name="Gilroy R."/>
            <person name="Ravi A."/>
            <person name="Getino M."/>
            <person name="Pursley I."/>
            <person name="Horton D.L."/>
            <person name="Alikhan N.F."/>
            <person name="Baker D."/>
            <person name="Gharbi K."/>
            <person name="Hall N."/>
            <person name="Watson M."/>
            <person name="Adriaenssens E.M."/>
            <person name="Foster-Nyarko E."/>
            <person name="Jarju S."/>
            <person name="Secka A."/>
            <person name="Antonio M."/>
            <person name="Oren A."/>
            <person name="Chaudhuri R.R."/>
            <person name="La Ragione R."/>
            <person name="Hildebrand F."/>
            <person name="Pallen M.J."/>
        </authorList>
    </citation>
    <scope>NUCLEOTIDE SEQUENCE</scope>
    <source>
        <strain evidence="7">23274</strain>
    </source>
</reference>
<dbReference type="SMART" id="SM00245">
    <property type="entry name" value="TSPc"/>
    <property type="match status" value="1"/>
</dbReference>
<proteinExistence type="inferred from homology"/>
<dbReference type="InterPro" id="IPR004447">
    <property type="entry name" value="Peptidase_S41A"/>
</dbReference>
<reference evidence="7" key="2">
    <citation type="submission" date="2021-04" db="EMBL/GenBank/DDBJ databases">
        <authorList>
            <person name="Gilroy R."/>
        </authorList>
    </citation>
    <scope>NUCLEOTIDE SEQUENCE</scope>
    <source>
        <strain evidence="7">23274</strain>
    </source>
</reference>
<dbReference type="PROSITE" id="PS50106">
    <property type="entry name" value="PDZ"/>
    <property type="match status" value="1"/>
</dbReference>
<dbReference type="PANTHER" id="PTHR32060:SF30">
    <property type="entry name" value="CARBOXY-TERMINAL PROCESSING PROTEASE CTPA"/>
    <property type="match status" value="1"/>
</dbReference>
<dbReference type="Proteomes" id="UP000824202">
    <property type="component" value="Unassembled WGS sequence"/>
</dbReference>